<dbReference type="InterPro" id="IPR029068">
    <property type="entry name" value="Glyas_Bleomycin-R_OHBP_Dase"/>
</dbReference>
<organism evidence="2 3">
    <name type="scientific">Anaerocolumna chitinilytica</name>
    <dbReference type="NCBI Taxonomy" id="1727145"/>
    <lineage>
        <taxon>Bacteria</taxon>
        <taxon>Bacillati</taxon>
        <taxon>Bacillota</taxon>
        <taxon>Clostridia</taxon>
        <taxon>Lachnospirales</taxon>
        <taxon>Lachnospiraceae</taxon>
        <taxon>Anaerocolumna</taxon>
    </lineage>
</organism>
<dbReference type="AlphaFoldDB" id="A0A7I8DMH5"/>
<dbReference type="Gene3D" id="3.30.720.120">
    <property type="match status" value="1"/>
</dbReference>
<sequence>MTNGKKYIGVSGKYTKNGTPNGFTSITPFIVVKNPLEAIEFYKMVFNARIKDITEVPDEDGNKLVVHAELDFGNGFLQLGAANPSYKLVLPPTEDNACYSFAIYVADVDQTFENAVIRGAQVREPITNFVSGDRYGSILDPFGVRWSIMTRIEDLSEEESVRRVREWADSFKSAEKQK</sequence>
<evidence type="ECO:0000313" key="2">
    <source>
        <dbReference type="EMBL" id="BCJ98524.1"/>
    </source>
</evidence>
<keyword evidence="3" id="KW-1185">Reference proteome</keyword>
<name>A0A7I8DMH5_9FIRM</name>
<protein>
    <submittedName>
        <fullName evidence="2">Glyoxalase</fullName>
    </submittedName>
</protein>
<reference evidence="2 3" key="2">
    <citation type="submission" date="2020-08" db="EMBL/GenBank/DDBJ databases">
        <authorList>
            <person name="Ueki A."/>
            <person name="Tonouchi A."/>
        </authorList>
    </citation>
    <scope>NUCLEOTIDE SEQUENCE [LARGE SCALE GENOMIC DNA]</scope>
    <source>
        <strain evidence="2 3">CTTW</strain>
    </source>
</reference>
<dbReference type="InterPro" id="IPR037523">
    <property type="entry name" value="VOC_core"/>
</dbReference>
<evidence type="ECO:0000259" key="1">
    <source>
        <dbReference type="PROSITE" id="PS51819"/>
    </source>
</evidence>
<feature type="domain" description="VOC" evidence="1">
    <location>
        <begin position="22"/>
        <end position="151"/>
    </location>
</feature>
<evidence type="ECO:0000313" key="3">
    <source>
        <dbReference type="Proteomes" id="UP000515703"/>
    </source>
</evidence>
<dbReference type="PANTHER" id="PTHR34109:SF1">
    <property type="entry name" value="VOC DOMAIN-CONTAINING PROTEIN"/>
    <property type="match status" value="1"/>
</dbReference>
<accession>A0A7I8DMH5</accession>
<reference evidence="2 3" key="1">
    <citation type="submission" date="2020-08" db="EMBL/GenBank/DDBJ databases">
        <title>Draft genome sequencing of an Anaerocolumna strain isolated from anoxic soil subjected to BSD treatment.</title>
        <authorList>
            <person name="Uek A."/>
            <person name="Tonouchi A."/>
        </authorList>
    </citation>
    <scope>NUCLEOTIDE SEQUENCE [LARGE SCALE GENOMIC DNA]</scope>
    <source>
        <strain evidence="2 3">CTTW</strain>
    </source>
</reference>
<dbReference type="EMBL" id="AP023368">
    <property type="protein sequence ID" value="BCJ98524.1"/>
    <property type="molecule type" value="Genomic_DNA"/>
</dbReference>
<gene>
    <name evidence="2" type="ORF">bsdcttw_15650</name>
</gene>
<dbReference type="CDD" id="cd07246">
    <property type="entry name" value="VOC_like"/>
    <property type="match status" value="1"/>
</dbReference>
<proteinExistence type="predicted"/>
<dbReference type="SUPFAM" id="SSF54593">
    <property type="entry name" value="Glyoxalase/Bleomycin resistance protein/Dihydroxybiphenyl dioxygenase"/>
    <property type="match status" value="1"/>
</dbReference>
<dbReference type="Gene3D" id="3.30.720.110">
    <property type="match status" value="1"/>
</dbReference>
<dbReference type="Pfam" id="PF00903">
    <property type="entry name" value="Glyoxalase"/>
    <property type="match status" value="1"/>
</dbReference>
<dbReference type="InterPro" id="IPR004360">
    <property type="entry name" value="Glyas_Fos-R_dOase_dom"/>
</dbReference>
<dbReference type="RefSeq" id="WP_185258846.1">
    <property type="nucleotide sequence ID" value="NZ_AP023368.1"/>
</dbReference>
<dbReference type="Proteomes" id="UP000515703">
    <property type="component" value="Chromosome"/>
</dbReference>
<dbReference type="PANTHER" id="PTHR34109">
    <property type="entry name" value="BNAUNNG04460D PROTEIN-RELATED"/>
    <property type="match status" value="1"/>
</dbReference>
<dbReference type="KEGG" id="acht:bsdcttw_15650"/>
<dbReference type="PROSITE" id="PS51819">
    <property type="entry name" value="VOC"/>
    <property type="match status" value="1"/>
</dbReference>